<dbReference type="RefSeq" id="XP_064655393.1">
    <property type="nucleotide sequence ID" value="XM_064806576.1"/>
</dbReference>
<dbReference type="GO" id="GO:0016491">
    <property type="term" value="F:oxidoreductase activity"/>
    <property type="evidence" value="ECO:0007669"/>
    <property type="project" value="TreeGrafter"/>
</dbReference>
<reference evidence="2 3" key="1">
    <citation type="submission" date="2023-08" db="EMBL/GenBank/DDBJ databases">
        <title>Black Yeasts Isolated from many extreme environments.</title>
        <authorList>
            <person name="Coleine C."/>
            <person name="Stajich J.E."/>
            <person name="Selbmann L."/>
        </authorList>
    </citation>
    <scope>NUCLEOTIDE SEQUENCE [LARGE SCALE GENOMIC DNA]</scope>
    <source>
        <strain evidence="2 3">CCFEE 5935</strain>
    </source>
</reference>
<evidence type="ECO:0000313" key="3">
    <source>
        <dbReference type="Proteomes" id="UP001337655"/>
    </source>
</evidence>
<dbReference type="PANTHER" id="PTHR43544:SF32">
    <property type="entry name" value="CHAIN DEHYDROGENASE, PUTATIVE (AFU_ORTHOLOGUE AFUA_5G01530)-RELATED"/>
    <property type="match status" value="1"/>
</dbReference>
<accession>A0AAV9NZE5</accession>
<sequence length="273" mass="29457">MAVNNRIVFITGANTGLGYEAVKALYTSSNTYTILLGTRGLSKGEAAIATLKQQNSSSQSTITPIQIDVESDSSIEAAFSTISKDHGRVDTLINNAGAGFDRSIQTGELSIRDAWQKSWNVNVAGTQVLTTTFIPLLLKSSSPQLMFVTSGTSALSESGRMDYPPLARINASPAAGWPKQEQMNPITCYRSTKTGLNMLMREWTKILKEDGVKVWAISPGFLATGLGGVGQEQLKKMGARDPSEGGQFIKDVVEGKRDEDEGKVIRATMIQPY</sequence>
<comment type="similarity">
    <text evidence="1">Belongs to the short-chain dehydrogenases/reductases (SDR) family.</text>
</comment>
<dbReference type="PANTHER" id="PTHR43544">
    <property type="entry name" value="SHORT-CHAIN DEHYDROGENASE/REDUCTASE"/>
    <property type="match status" value="1"/>
</dbReference>
<keyword evidence="3" id="KW-1185">Reference proteome</keyword>
<dbReference type="Pfam" id="PF00106">
    <property type="entry name" value="adh_short"/>
    <property type="match status" value="1"/>
</dbReference>
<comment type="caution">
    <text evidence="2">The sequence shown here is derived from an EMBL/GenBank/DDBJ whole genome shotgun (WGS) entry which is preliminary data.</text>
</comment>
<evidence type="ECO:0000256" key="1">
    <source>
        <dbReference type="ARBA" id="ARBA00006484"/>
    </source>
</evidence>
<dbReference type="EMBL" id="JAVRRT010000017">
    <property type="protein sequence ID" value="KAK5165250.1"/>
    <property type="molecule type" value="Genomic_DNA"/>
</dbReference>
<dbReference type="PRINTS" id="PR00081">
    <property type="entry name" value="GDHRDH"/>
</dbReference>
<dbReference type="GO" id="GO:0005737">
    <property type="term" value="C:cytoplasm"/>
    <property type="evidence" value="ECO:0007669"/>
    <property type="project" value="TreeGrafter"/>
</dbReference>
<dbReference type="InterPro" id="IPR051468">
    <property type="entry name" value="Fungal_SecMetab_SDRs"/>
</dbReference>
<dbReference type="GO" id="GO:0019748">
    <property type="term" value="P:secondary metabolic process"/>
    <property type="evidence" value="ECO:0007669"/>
    <property type="project" value="TreeGrafter"/>
</dbReference>
<dbReference type="Proteomes" id="UP001337655">
    <property type="component" value="Unassembled WGS sequence"/>
</dbReference>
<dbReference type="GeneID" id="89930680"/>
<dbReference type="SUPFAM" id="SSF51735">
    <property type="entry name" value="NAD(P)-binding Rossmann-fold domains"/>
    <property type="match status" value="1"/>
</dbReference>
<protein>
    <recommendedName>
        <fullName evidence="4">NAD(P)-binding protein</fullName>
    </recommendedName>
</protein>
<dbReference type="Gene3D" id="3.40.50.720">
    <property type="entry name" value="NAD(P)-binding Rossmann-like Domain"/>
    <property type="match status" value="1"/>
</dbReference>
<name>A0AAV9NZE5_9PEZI</name>
<dbReference type="InterPro" id="IPR002347">
    <property type="entry name" value="SDR_fam"/>
</dbReference>
<evidence type="ECO:0000313" key="2">
    <source>
        <dbReference type="EMBL" id="KAK5165250.1"/>
    </source>
</evidence>
<dbReference type="AlphaFoldDB" id="A0AAV9NZE5"/>
<organism evidence="2 3">
    <name type="scientific">Saxophila tyrrhenica</name>
    <dbReference type="NCBI Taxonomy" id="1690608"/>
    <lineage>
        <taxon>Eukaryota</taxon>
        <taxon>Fungi</taxon>
        <taxon>Dikarya</taxon>
        <taxon>Ascomycota</taxon>
        <taxon>Pezizomycotina</taxon>
        <taxon>Dothideomycetes</taxon>
        <taxon>Dothideomycetidae</taxon>
        <taxon>Mycosphaerellales</taxon>
        <taxon>Extremaceae</taxon>
        <taxon>Saxophila</taxon>
    </lineage>
</organism>
<proteinExistence type="inferred from homology"/>
<gene>
    <name evidence="2" type="ORF">LTR77_009348</name>
</gene>
<evidence type="ECO:0008006" key="4">
    <source>
        <dbReference type="Google" id="ProtNLM"/>
    </source>
</evidence>
<dbReference type="InterPro" id="IPR036291">
    <property type="entry name" value="NAD(P)-bd_dom_sf"/>
</dbReference>